<dbReference type="AlphaFoldDB" id="A0AAW0QAS2"/>
<keyword evidence="2" id="KW-1185">Reference proteome</keyword>
<evidence type="ECO:0000313" key="2">
    <source>
        <dbReference type="Proteomes" id="UP001392437"/>
    </source>
</evidence>
<proteinExistence type="predicted"/>
<protein>
    <recommendedName>
        <fullName evidence="3">GyrI-like small molecule binding domain-containing protein</fullName>
    </recommendedName>
</protein>
<evidence type="ECO:0000313" key="1">
    <source>
        <dbReference type="EMBL" id="KAK8096287.1"/>
    </source>
</evidence>
<dbReference type="EMBL" id="JAQQWP010000011">
    <property type="protein sequence ID" value="KAK8096287.1"/>
    <property type="molecule type" value="Genomic_DNA"/>
</dbReference>
<evidence type="ECO:0008006" key="3">
    <source>
        <dbReference type="Google" id="ProtNLM"/>
    </source>
</evidence>
<accession>A0AAW0QAS2</accession>
<sequence length="76" mass="9060">MRDRRPSVTYPVRLGCQHTTVYNFWTAFNEQMETFRRIKSHGRHNEIKSDVDIEHHYASEQAEAKLSNWVTITIPQ</sequence>
<organism evidence="1 2">
    <name type="scientific">Apiospora kogelbergensis</name>
    <dbReference type="NCBI Taxonomy" id="1337665"/>
    <lineage>
        <taxon>Eukaryota</taxon>
        <taxon>Fungi</taxon>
        <taxon>Dikarya</taxon>
        <taxon>Ascomycota</taxon>
        <taxon>Pezizomycotina</taxon>
        <taxon>Sordariomycetes</taxon>
        <taxon>Xylariomycetidae</taxon>
        <taxon>Amphisphaeriales</taxon>
        <taxon>Apiosporaceae</taxon>
        <taxon>Apiospora</taxon>
    </lineage>
</organism>
<comment type="caution">
    <text evidence="1">The sequence shown here is derived from an EMBL/GenBank/DDBJ whole genome shotgun (WGS) entry which is preliminary data.</text>
</comment>
<name>A0AAW0QAS2_9PEZI</name>
<gene>
    <name evidence="1" type="ORF">PG999_014309</name>
</gene>
<dbReference type="Proteomes" id="UP001392437">
    <property type="component" value="Unassembled WGS sequence"/>
</dbReference>
<reference evidence="1 2" key="1">
    <citation type="submission" date="2023-01" db="EMBL/GenBank/DDBJ databases">
        <title>Analysis of 21 Apiospora genomes using comparative genomics revels a genus with tremendous synthesis potential of carbohydrate active enzymes and secondary metabolites.</title>
        <authorList>
            <person name="Sorensen T."/>
        </authorList>
    </citation>
    <scope>NUCLEOTIDE SEQUENCE [LARGE SCALE GENOMIC DNA]</scope>
    <source>
        <strain evidence="1 2">CBS 117206</strain>
    </source>
</reference>